<dbReference type="InterPro" id="IPR036663">
    <property type="entry name" value="Fumarylacetoacetase_C_sf"/>
</dbReference>
<accession>D7BPG6</accession>
<dbReference type="OrthoDB" id="9805307at2"/>
<evidence type="ECO:0000256" key="1">
    <source>
        <dbReference type="ARBA" id="ARBA00022723"/>
    </source>
</evidence>
<evidence type="ECO:0000259" key="2">
    <source>
        <dbReference type="Pfam" id="PF01557"/>
    </source>
</evidence>
<dbReference type="Gene3D" id="3.90.850.10">
    <property type="entry name" value="Fumarylacetoacetase-like, C-terminal domain"/>
    <property type="match status" value="1"/>
</dbReference>
<dbReference type="SUPFAM" id="SSF56529">
    <property type="entry name" value="FAH"/>
    <property type="match status" value="1"/>
</dbReference>
<dbReference type="HOGENOM" id="CLU_028458_4_2_11"/>
<dbReference type="Gene3D" id="2.30.30.370">
    <property type="entry name" value="FAH"/>
    <property type="match status" value="1"/>
</dbReference>
<dbReference type="RefSeq" id="WP_013170309.1">
    <property type="nucleotide sequence ID" value="NC_014218.1"/>
</dbReference>
<protein>
    <submittedName>
        <fullName evidence="4">Fumarylacetoacetate (FAA) hydrolase</fullName>
    </submittedName>
</protein>
<dbReference type="GO" id="GO:0046872">
    <property type="term" value="F:metal ion binding"/>
    <property type="evidence" value="ECO:0007669"/>
    <property type="project" value="UniProtKB-KW"/>
</dbReference>
<dbReference type="PANTHER" id="PTHR11820:SF7">
    <property type="entry name" value="ACYLPYRUVASE FAHD1, MITOCHONDRIAL"/>
    <property type="match status" value="1"/>
</dbReference>
<dbReference type="Pfam" id="PF10370">
    <property type="entry name" value="Rv2993c-like_N"/>
    <property type="match status" value="1"/>
</dbReference>
<keyword evidence="4" id="KW-0378">Hydrolase</keyword>
<proteinExistence type="predicted"/>
<dbReference type="STRING" id="644284.Arch_1101"/>
<dbReference type="PANTHER" id="PTHR11820">
    <property type="entry name" value="ACYLPYRUVASE"/>
    <property type="match status" value="1"/>
</dbReference>
<keyword evidence="5" id="KW-1185">Reference proteome</keyword>
<sequence>MKIARLSMSQGPRFAVVDEETGNYHVIAGDPIYSGIEPTGEIVPAGEANLVSPIIPRSKVVGLGGTYRQEGQPEPDVTKAPVTFLKPNTAVVGPNVPISEPSFATDLHHEVELAIVISRLCKDVPEERAHDVIFGYTVANDVTDVGTAKTDPQWARAKGFDTSCPIGPVIVTDLDTSDLTIRLTINGEVVQEGSTAAMAYTIPQIVSYVSSCFTLLPGDIILTGAVAPGIPAGPGAEVEAYVDGIGTLRNPVVAEQ</sequence>
<keyword evidence="1" id="KW-0479">Metal-binding</keyword>
<feature type="domain" description="Rv2993c-like N-terminal" evidence="3">
    <location>
        <begin position="1"/>
        <end position="53"/>
    </location>
</feature>
<reference evidence="4 5" key="1">
    <citation type="journal article" date="2010" name="Stand. Genomic Sci.">
        <title>Complete genome sequence of Arcanobacterium haemolyticum type strain (11018).</title>
        <authorList>
            <person name="Yasawong M."/>
            <person name="Teshima H."/>
            <person name="Lapidus A."/>
            <person name="Nolan M."/>
            <person name="Lucas S."/>
            <person name="Glavina Del Rio T."/>
            <person name="Tice H."/>
            <person name="Cheng J."/>
            <person name="Bruce D."/>
            <person name="Detter C."/>
            <person name="Tapia R."/>
            <person name="Han C."/>
            <person name="Goodwin L."/>
            <person name="Pitluck S."/>
            <person name="Liolios K."/>
            <person name="Ivanova N."/>
            <person name="Mavromatis K."/>
            <person name="Mikhailova N."/>
            <person name="Pati A."/>
            <person name="Chen A."/>
            <person name="Palaniappan K."/>
            <person name="Land M."/>
            <person name="Hauser L."/>
            <person name="Chang Y."/>
            <person name="Jeffries C."/>
            <person name="Rohde M."/>
            <person name="Sikorski J."/>
            <person name="Pukall R."/>
            <person name="Goker M."/>
            <person name="Woyke T."/>
            <person name="Bristow J."/>
            <person name="Eisen J."/>
            <person name="Markowitz V."/>
            <person name="Hugenholtz P."/>
            <person name="Kyrpides N."/>
            <person name="Klenk H."/>
        </authorList>
    </citation>
    <scope>NUCLEOTIDE SEQUENCE [LARGE SCALE GENOMIC DNA]</scope>
    <source>
        <strain evidence="5">ATCC 9345 / DSM 20595 / CCUG 17215 / LMG 16163 / NBRC 15585 / NCTC 8452 / 11018</strain>
    </source>
</reference>
<name>D7BPG6_ARCHD</name>
<dbReference type="Proteomes" id="UP000000376">
    <property type="component" value="Chromosome"/>
</dbReference>
<dbReference type="Pfam" id="PF01557">
    <property type="entry name" value="FAA_hydrolase"/>
    <property type="match status" value="1"/>
</dbReference>
<dbReference type="InterPro" id="IPR011234">
    <property type="entry name" value="Fumarylacetoacetase-like_C"/>
</dbReference>
<evidence type="ECO:0000313" key="5">
    <source>
        <dbReference type="Proteomes" id="UP000000376"/>
    </source>
</evidence>
<organism evidence="4 5">
    <name type="scientific">Arcanobacterium haemolyticum (strain ATCC 9345 / DSM 20595 / CCM 5947 / CCUG 17215 / LMG 16163 / NBRC 15585 / NCTC 8452 / 11018)</name>
    <dbReference type="NCBI Taxonomy" id="644284"/>
    <lineage>
        <taxon>Bacteria</taxon>
        <taxon>Bacillati</taxon>
        <taxon>Actinomycetota</taxon>
        <taxon>Actinomycetes</taxon>
        <taxon>Actinomycetales</taxon>
        <taxon>Actinomycetaceae</taxon>
        <taxon>Arcanobacterium</taxon>
    </lineage>
</organism>
<evidence type="ECO:0000313" key="4">
    <source>
        <dbReference type="EMBL" id="ADH92815.1"/>
    </source>
</evidence>
<dbReference type="GO" id="GO:0018773">
    <property type="term" value="F:acetylpyruvate hydrolase activity"/>
    <property type="evidence" value="ECO:0007669"/>
    <property type="project" value="TreeGrafter"/>
</dbReference>
<feature type="domain" description="Fumarylacetoacetase-like C-terminal" evidence="2">
    <location>
        <begin position="71"/>
        <end position="253"/>
    </location>
</feature>
<dbReference type="AlphaFoldDB" id="D7BPG6"/>
<dbReference type="KEGG" id="ahe:Arch_1101"/>
<dbReference type="InterPro" id="IPR018833">
    <property type="entry name" value="Rv2993c-like_N"/>
</dbReference>
<gene>
    <name evidence="4" type="ordered locus">Arch_1101</name>
</gene>
<dbReference type="eggNOG" id="COG0179">
    <property type="taxonomic scope" value="Bacteria"/>
</dbReference>
<dbReference type="EMBL" id="CP002045">
    <property type="protein sequence ID" value="ADH92815.1"/>
    <property type="molecule type" value="Genomic_DNA"/>
</dbReference>
<evidence type="ECO:0000259" key="3">
    <source>
        <dbReference type="Pfam" id="PF10370"/>
    </source>
</evidence>